<organism evidence="1">
    <name type="scientific">uncultured Sulfurovum sp</name>
    <dbReference type="NCBI Taxonomy" id="269237"/>
    <lineage>
        <taxon>Bacteria</taxon>
        <taxon>Pseudomonadati</taxon>
        <taxon>Campylobacterota</taxon>
        <taxon>Epsilonproteobacteria</taxon>
        <taxon>Campylobacterales</taxon>
        <taxon>Sulfurovaceae</taxon>
        <taxon>Sulfurovum</taxon>
        <taxon>environmental samples</taxon>
    </lineage>
</organism>
<protein>
    <recommendedName>
        <fullName evidence="2">DUF481 domain-containing protein</fullName>
    </recommendedName>
</protein>
<accession>A0A6S6T6Y3</accession>
<dbReference type="InterPro" id="IPR007433">
    <property type="entry name" value="DUF481"/>
</dbReference>
<dbReference type="AlphaFoldDB" id="A0A6S6T6Y3"/>
<dbReference type="Pfam" id="PF04338">
    <property type="entry name" value="DUF481"/>
    <property type="match status" value="1"/>
</dbReference>
<sequence length="249" mass="29138">MLKKLLPTSLLFTIFSYGFITIEPLVPGEKEDLSGEVAIGGKYSSGNTNSASIGLGVKTEYSKKDWLLYFISEYSYEESDSKRDKNNGRIHARYLQNIDNTPYNYELFFQTEFDEFRDIKQRSLTGANIRRKLNLPFDKFYTGLGLFYSYMEPNTINTLDPIYKRIYMNSYISFLKNVNKNFFITYLGFFQPNVKDFSDFRTSQTLQFNTSITTKFRLGLDISYNYTTKPYSQIKKSDIESIINLKYSF</sequence>
<reference evidence="1" key="1">
    <citation type="submission" date="2020-01" db="EMBL/GenBank/DDBJ databases">
        <authorList>
            <person name="Meier V. D."/>
            <person name="Meier V D."/>
        </authorList>
    </citation>
    <scope>NUCLEOTIDE SEQUENCE</scope>
    <source>
        <strain evidence="1">HLG_WM_MAG_06</strain>
    </source>
</reference>
<proteinExistence type="predicted"/>
<gene>
    <name evidence="1" type="ORF">HELGO_WM21791</name>
</gene>
<evidence type="ECO:0000313" key="1">
    <source>
        <dbReference type="EMBL" id="CAA6815043.1"/>
    </source>
</evidence>
<evidence type="ECO:0008006" key="2">
    <source>
        <dbReference type="Google" id="ProtNLM"/>
    </source>
</evidence>
<name>A0A6S6T6Y3_9BACT</name>
<dbReference type="EMBL" id="CACVAP010000080">
    <property type="protein sequence ID" value="CAA6815043.1"/>
    <property type="molecule type" value="Genomic_DNA"/>
</dbReference>